<dbReference type="EMBL" id="JBBEGL010000004">
    <property type="protein sequence ID" value="MEJ2888020.1"/>
    <property type="molecule type" value="Genomic_DNA"/>
</dbReference>
<sequence length="53" mass="5278">MAKHAAPQTIVAVPSGTTVIRPAVVSAEAYLGKLRAMATGAAAAAPVIGRHAR</sequence>
<protein>
    <submittedName>
        <fullName evidence="1">Uncharacterized protein</fullName>
    </submittedName>
</protein>
<organism evidence="1 2">
    <name type="scientific">Actinomycetospora aeridis</name>
    <dbReference type="NCBI Taxonomy" id="3129231"/>
    <lineage>
        <taxon>Bacteria</taxon>
        <taxon>Bacillati</taxon>
        <taxon>Actinomycetota</taxon>
        <taxon>Actinomycetes</taxon>
        <taxon>Pseudonocardiales</taxon>
        <taxon>Pseudonocardiaceae</taxon>
        <taxon>Actinomycetospora</taxon>
    </lineage>
</organism>
<dbReference type="RefSeq" id="WP_337714511.1">
    <property type="nucleotide sequence ID" value="NZ_JBBEGL010000004.1"/>
</dbReference>
<dbReference type="Proteomes" id="UP001370100">
    <property type="component" value="Unassembled WGS sequence"/>
</dbReference>
<name>A0ABU8N6J0_9PSEU</name>
<proteinExistence type="predicted"/>
<keyword evidence="2" id="KW-1185">Reference proteome</keyword>
<gene>
    <name evidence="1" type="ORF">WCD41_16280</name>
</gene>
<comment type="caution">
    <text evidence="1">The sequence shown here is derived from an EMBL/GenBank/DDBJ whole genome shotgun (WGS) entry which is preliminary data.</text>
</comment>
<evidence type="ECO:0000313" key="1">
    <source>
        <dbReference type="EMBL" id="MEJ2888020.1"/>
    </source>
</evidence>
<reference evidence="1 2" key="1">
    <citation type="submission" date="2024-03" db="EMBL/GenBank/DDBJ databases">
        <title>Actinomycetospora sp. OC33-EN06, a novel actinomycete isolated from wild orchid (Aerides multiflora).</title>
        <authorList>
            <person name="Suriyachadkun C."/>
        </authorList>
    </citation>
    <scope>NUCLEOTIDE SEQUENCE [LARGE SCALE GENOMIC DNA]</scope>
    <source>
        <strain evidence="1 2">OC33-EN06</strain>
    </source>
</reference>
<accession>A0ABU8N6J0</accession>
<evidence type="ECO:0000313" key="2">
    <source>
        <dbReference type="Proteomes" id="UP001370100"/>
    </source>
</evidence>